<feature type="transmembrane region" description="Helical" evidence="8">
    <location>
        <begin position="77"/>
        <end position="99"/>
    </location>
</feature>
<evidence type="ECO:0000256" key="3">
    <source>
        <dbReference type="ARBA" id="ARBA00022475"/>
    </source>
</evidence>
<dbReference type="EMBL" id="WWEQ01000015">
    <property type="protein sequence ID" value="MYM19409.1"/>
    <property type="molecule type" value="Genomic_DNA"/>
</dbReference>
<dbReference type="InterPro" id="IPR001958">
    <property type="entry name" value="Tet-R_TetA/multi-R_MdtG-like"/>
</dbReference>
<evidence type="ECO:0000256" key="7">
    <source>
        <dbReference type="SAM" id="MobiDB-lite"/>
    </source>
</evidence>
<dbReference type="SUPFAM" id="SSF103473">
    <property type="entry name" value="MFS general substrate transporter"/>
    <property type="match status" value="2"/>
</dbReference>
<feature type="transmembrane region" description="Helical" evidence="8">
    <location>
        <begin position="136"/>
        <end position="159"/>
    </location>
</feature>
<keyword evidence="4 8" id="KW-0812">Transmembrane</keyword>
<dbReference type="AlphaFoldDB" id="A0A6N9H636"/>
<feature type="transmembrane region" description="Helical" evidence="8">
    <location>
        <begin position="362"/>
        <end position="384"/>
    </location>
</feature>
<feature type="compositionally biased region" description="Pro residues" evidence="7">
    <location>
        <begin position="245"/>
        <end position="255"/>
    </location>
</feature>
<feature type="transmembrane region" description="Helical" evidence="8">
    <location>
        <begin position="199"/>
        <end position="218"/>
    </location>
</feature>
<dbReference type="PANTHER" id="PTHR43414:SF1">
    <property type="entry name" value="PEPTIDE PERMEASE"/>
    <property type="match status" value="1"/>
</dbReference>
<feature type="transmembrane region" description="Helical" evidence="8">
    <location>
        <begin position="166"/>
        <end position="187"/>
    </location>
</feature>
<feature type="transmembrane region" description="Helical" evidence="8">
    <location>
        <begin position="266"/>
        <end position="285"/>
    </location>
</feature>
<evidence type="ECO:0000256" key="6">
    <source>
        <dbReference type="ARBA" id="ARBA00023136"/>
    </source>
</evidence>
<gene>
    <name evidence="10" type="ORF">GSY69_05350</name>
</gene>
<dbReference type="Gene3D" id="1.20.1250.20">
    <property type="entry name" value="MFS general substrate transporter like domains"/>
    <property type="match status" value="2"/>
</dbReference>
<evidence type="ECO:0000256" key="1">
    <source>
        <dbReference type="ARBA" id="ARBA00004651"/>
    </source>
</evidence>
<keyword evidence="5 8" id="KW-1133">Transmembrane helix</keyword>
<dbReference type="GO" id="GO:0022857">
    <property type="term" value="F:transmembrane transporter activity"/>
    <property type="evidence" value="ECO:0007669"/>
    <property type="project" value="InterPro"/>
</dbReference>
<keyword evidence="2" id="KW-0813">Transport</keyword>
<feature type="region of interest" description="Disordered" evidence="7">
    <location>
        <begin position="1"/>
        <end position="33"/>
    </location>
</feature>
<comment type="caution">
    <text evidence="10">The sequence shown here is derived from an EMBL/GenBank/DDBJ whole genome shotgun (WGS) entry which is preliminary data.</text>
</comment>
<protein>
    <submittedName>
        <fullName evidence="10">MFS transporter</fullName>
    </submittedName>
</protein>
<dbReference type="Pfam" id="PF07690">
    <property type="entry name" value="MFS_1"/>
    <property type="match status" value="1"/>
</dbReference>
<proteinExistence type="predicted"/>
<feature type="transmembrane region" description="Helical" evidence="8">
    <location>
        <begin position="396"/>
        <end position="421"/>
    </location>
</feature>
<feature type="transmembrane region" description="Helical" evidence="8">
    <location>
        <begin position="305"/>
        <end position="326"/>
    </location>
</feature>
<dbReference type="PROSITE" id="PS50850">
    <property type="entry name" value="MFS"/>
    <property type="match status" value="1"/>
</dbReference>
<feature type="compositionally biased region" description="Polar residues" evidence="7">
    <location>
        <begin position="12"/>
        <end position="21"/>
    </location>
</feature>
<dbReference type="Proteomes" id="UP000469215">
    <property type="component" value="Unassembled WGS sequence"/>
</dbReference>
<dbReference type="PANTHER" id="PTHR43414">
    <property type="entry name" value="MULTIDRUG RESISTANCE PROTEIN MDTG"/>
    <property type="match status" value="1"/>
</dbReference>
<evidence type="ECO:0000313" key="10">
    <source>
        <dbReference type="EMBL" id="MYM19409.1"/>
    </source>
</evidence>
<evidence type="ECO:0000313" key="11">
    <source>
        <dbReference type="Proteomes" id="UP000469215"/>
    </source>
</evidence>
<dbReference type="GO" id="GO:0005886">
    <property type="term" value="C:plasma membrane"/>
    <property type="evidence" value="ECO:0007669"/>
    <property type="project" value="UniProtKB-SubCell"/>
</dbReference>
<evidence type="ECO:0000256" key="2">
    <source>
        <dbReference type="ARBA" id="ARBA00022448"/>
    </source>
</evidence>
<feature type="transmembrane region" description="Helical" evidence="8">
    <location>
        <begin position="41"/>
        <end position="65"/>
    </location>
</feature>
<feature type="transmembrane region" description="Helical" evidence="8">
    <location>
        <begin position="427"/>
        <end position="446"/>
    </location>
</feature>
<feature type="domain" description="Major facilitator superfamily (MFS) profile" evidence="9">
    <location>
        <begin position="40"/>
        <end position="450"/>
    </location>
</feature>
<dbReference type="PRINTS" id="PR01035">
    <property type="entry name" value="TCRTETA"/>
</dbReference>
<comment type="subcellular location">
    <subcellularLocation>
        <location evidence="1">Cell membrane</location>
        <topology evidence="1">Multi-pass membrane protein</topology>
    </subcellularLocation>
</comment>
<feature type="transmembrane region" description="Helical" evidence="8">
    <location>
        <begin position="111"/>
        <end position="130"/>
    </location>
</feature>
<dbReference type="InterPro" id="IPR036259">
    <property type="entry name" value="MFS_trans_sf"/>
</dbReference>
<accession>A0A6N9H636</accession>
<evidence type="ECO:0000256" key="4">
    <source>
        <dbReference type="ARBA" id="ARBA00022692"/>
    </source>
</evidence>
<keyword evidence="6 8" id="KW-0472">Membrane</keyword>
<organism evidence="10 11">
    <name type="scientific">Brevibacterium rongguiense</name>
    <dbReference type="NCBI Taxonomy" id="2695267"/>
    <lineage>
        <taxon>Bacteria</taxon>
        <taxon>Bacillati</taxon>
        <taxon>Actinomycetota</taxon>
        <taxon>Actinomycetes</taxon>
        <taxon>Micrococcales</taxon>
        <taxon>Brevibacteriaceae</taxon>
        <taxon>Brevibacterium</taxon>
    </lineage>
</organism>
<dbReference type="InterPro" id="IPR020846">
    <property type="entry name" value="MFS_dom"/>
</dbReference>
<reference evidence="10 11" key="1">
    <citation type="submission" date="2020-01" db="EMBL/GenBank/DDBJ databases">
        <authorList>
            <person name="Deng T."/>
        </authorList>
    </citation>
    <scope>NUCLEOTIDE SEQUENCE [LARGE SCALE GENOMIC DNA]</scope>
    <source>
        <strain evidence="10 11">5221</strain>
    </source>
</reference>
<feature type="region of interest" description="Disordered" evidence="7">
    <location>
        <begin position="225"/>
        <end position="261"/>
    </location>
</feature>
<keyword evidence="11" id="KW-1185">Reference proteome</keyword>
<evidence type="ECO:0000256" key="8">
    <source>
        <dbReference type="SAM" id="Phobius"/>
    </source>
</evidence>
<evidence type="ECO:0000259" key="9">
    <source>
        <dbReference type="PROSITE" id="PS50850"/>
    </source>
</evidence>
<feature type="compositionally biased region" description="Low complexity" evidence="7">
    <location>
        <begin position="229"/>
        <end position="244"/>
    </location>
</feature>
<feature type="transmembrane region" description="Helical" evidence="8">
    <location>
        <begin position="338"/>
        <end position="356"/>
    </location>
</feature>
<feature type="compositionally biased region" description="Basic and acidic residues" evidence="7">
    <location>
        <begin position="1"/>
        <end position="11"/>
    </location>
</feature>
<keyword evidence="3" id="KW-1003">Cell membrane</keyword>
<name>A0A6N9H636_9MICO</name>
<dbReference type="InterPro" id="IPR011701">
    <property type="entry name" value="MFS"/>
</dbReference>
<dbReference type="RefSeq" id="WP_160952841.1">
    <property type="nucleotide sequence ID" value="NZ_WWEQ01000015.1"/>
</dbReference>
<sequence length="453" mass="45040">MGAADGRDDTHSTSTGANTSAGPAEPVPTPAPGVRPWARSLAICTFGSFTTIVGMTMLVPFLPVYIRQLGVQDPDAIVHWSAICFGATYLVAALVAPLWGMLGDRWGRKSMLVRAGLGMSIAIGLTGLAQDVGQLLALRLLTGLLGGFASGAMILVADLTPVARRAFAVGVLTSGVMAGNLAGPVLGGLLPPLVGPRVVFGWTGALIFTAFLAVVLGLPADRPQRRPVAPDGPATPAAPSAPAGPSDPPAAPGPPGAQGERAPARASAAIVLLLAIASLITFASMSVEPFITLLSAQLPGGQPAALWGGIALSATAAGTMIAGPVLGRAADAIGPRRVLALSLAAAALCASAQYLAHSAPALVALRFALGLAVGGLAPAATSALRALVPAARVGRVLGLMVAAQHAGQVLGPLFGAWVATAAGMREAFLASGAVLALGAGLAALALRRRNQPS</sequence>
<evidence type="ECO:0000256" key="5">
    <source>
        <dbReference type="ARBA" id="ARBA00022989"/>
    </source>
</evidence>